<proteinExistence type="inferred from homology"/>
<comment type="catalytic activity">
    <reaction evidence="7">
        <text>L-cysteinyl-[protein] + hexadecanoyl-CoA = S-hexadecanoyl-L-cysteinyl-[protein] + CoA</text>
        <dbReference type="Rhea" id="RHEA:36683"/>
        <dbReference type="Rhea" id="RHEA-COMP:10131"/>
        <dbReference type="Rhea" id="RHEA-COMP:11032"/>
        <dbReference type="ChEBI" id="CHEBI:29950"/>
        <dbReference type="ChEBI" id="CHEBI:57287"/>
        <dbReference type="ChEBI" id="CHEBI:57379"/>
        <dbReference type="ChEBI" id="CHEBI:74151"/>
        <dbReference type="EC" id="2.3.1.225"/>
    </reaction>
</comment>
<keyword evidence="5 7" id="KW-0472">Membrane</keyword>
<keyword evidence="6 7" id="KW-0012">Acyltransferase</keyword>
<dbReference type="GO" id="GO:0006612">
    <property type="term" value="P:protein targeting to membrane"/>
    <property type="evidence" value="ECO:0000318"/>
    <property type="project" value="GO_Central"/>
</dbReference>
<dbReference type="HOGENOM" id="CLU_1520703_0_0_1"/>
<sequence length="177" mass="21300">MQKRDSMEKISNNYYLLGVTFLQVAPYGSFTQHQQILTHQHIPKSYKYFGFPYIYFMMVIWSIVKCIKSDPGYVRIFYGVLLDDYKQKKRHYCLIFFLPCFKPERFHNCKICVLNLDYHCPLIGNCVGYKNRKFLFCFFPRQIQQSYQDLELSPSKFIQKLWILSLQIGDFQKFDSV</sequence>
<reference evidence="9 10" key="1">
    <citation type="journal article" date="2006" name="Nature">
        <title>Global trends of whole-genome duplications revealed by the ciliate Paramecium tetraurelia.</title>
        <authorList>
            <consortium name="Genoscope"/>
            <person name="Aury J.-M."/>
            <person name="Jaillon O."/>
            <person name="Duret L."/>
            <person name="Noel B."/>
            <person name="Jubin C."/>
            <person name="Porcel B.M."/>
            <person name="Segurens B."/>
            <person name="Daubin V."/>
            <person name="Anthouard V."/>
            <person name="Aiach N."/>
            <person name="Arnaiz O."/>
            <person name="Billaut A."/>
            <person name="Beisson J."/>
            <person name="Blanc I."/>
            <person name="Bouhouche K."/>
            <person name="Camara F."/>
            <person name="Duharcourt S."/>
            <person name="Guigo R."/>
            <person name="Gogendeau D."/>
            <person name="Katinka M."/>
            <person name="Keller A.-M."/>
            <person name="Kissmehl R."/>
            <person name="Klotz C."/>
            <person name="Koll F."/>
            <person name="Le Moue A."/>
            <person name="Lepere C."/>
            <person name="Malinsky S."/>
            <person name="Nowacki M."/>
            <person name="Nowak J.K."/>
            <person name="Plattner H."/>
            <person name="Poulain J."/>
            <person name="Ruiz F."/>
            <person name="Serrano V."/>
            <person name="Zagulski M."/>
            <person name="Dessen P."/>
            <person name="Betermier M."/>
            <person name="Weissenbach J."/>
            <person name="Scarpelli C."/>
            <person name="Schachter V."/>
            <person name="Sperling L."/>
            <person name="Meyer E."/>
            <person name="Cohen J."/>
            <person name="Wincker P."/>
        </authorList>
    </citation>
    <scope>NUCLEOTIDE SEQUENCE [LARGE SCALE GENOMIC DNA]</scope>
    <source>
        <strain evidence="9 10">Stock d4-2</strain>
    </source>
</reference>
<keyword evidence="2 7" id="KW-0808">Transferase</keyword>
<protein>
    <recommendedName>
        <fullName evidence="7">Palmitoyltransferase</fullName>
        <ecNumber evidence="7">2.3.1.225</ecNumber>
    </recommendedName>
</protein>
<feature type="transmembrane region" description="Helical" evidence="7">
    <location>
        <begin position="12"/>
        <end position="30"/>
    </location>
</feature>
<dbReference type="Proteomes" id="UP000000600">
    <property type="component" value="Unassembled WGS sequence"/>
</dbReference>
<evidence type="ECO:0000256" key="3">
    <source>
        <dbReference type="ARBA" id="ARBA00022692"/>
    </source>
</evidence>
<feature type="transmembrane region" description="Helical" evidence="7">
    <location>
        <begin position="50"/>
        <end position="67"/>
    </location>
</feature>
<dbReference type="EMBL" id="CT868012">
    <property type="protein sequence ID" value="CAK61153.1"/>
    <property type="molecule type" value="Genomic_DNA"/>
</dbReference>
<dbReference type="GO" id="GO:0016020">
    <property type="term" value="C:membrane"/>
    <property type="evidence" value="ECO:0007669"/>
    <property type="project" value="UniProtKB-SubCell"/>
</dbReference>
<dbReference type="STRING" id="5888.A0BRI6"/>
<keyword evidence="10" id="KW-1185">Reference proteome</keyword>
<organism evidence="9 10">
    <name type="scientific">Paramecium tetraurelia</name>
    <dbReference type="NCBI Taxonomy" id="5888"/>
    <lineage>
        <taxon>Eukaryota</taxon>
        <taxon>Sar</taxon>
        <taxon>Alveolata</taxon>
        <taxon>Ciliophora</taxon>
        <taxon>Intramacronucleata</taxon>
        <taxon>Oligohymenophorea</taxon>
        <taxon>Peniculida</taxon>
        <taxon>Parameciidae</taxon>
        <taxon>Paramecium</taxon>
    </lineage>
</organism>
<name>A0BRI6_PARTE</name>
<evidence type="ECO:0000256" key="7">
    <source>
        <dbReference type="RuleBase" id="RU079119"/>
    </source>
</evidence>
<comment type="subcellular location">
    <subcellularLocation>
        <location evidence="1">Membrane</location>
        <topology evidence="1">Multi-pass membrane protein</topology>
    </subcellularLocation>
</comment>
<dbReference type="InterPro" id="IPR001594">
    <property type="entry name" value="Palmitoyltrfase_DHHC"/>
</dbReference>
<gene>
    <name evidence="9" type="ORF">GSPATT00031384001</name>
</gene>
<dbReference type="GO" id="GO:0019706">
    <property type="term" value="F:protein-cysteine S-palmitoyltransferase activity"/>
    <property type="evidence" value="ECO:0000318"/>
    <property type="project" value="GO_Central"/>
</dbReference>
<feature type="domain" description="Palmitoyltransferase DHHC" evidence="8">
    <location>
        <begin position="102"/>
        <end position="138"/>
    </location>
</feature>
<dbReference type="KEGG" id="ptm:GSPATT00031384001"/>
<evidence type="ECO:0000256" key="5">
    <source>
        <dbReference type="ARBA" id="ARBA00023136"/>
    </source>
</evidence>
<dbReference type="OrthoDB" id="9909019at2759"/>
<evidence type="ECO:0000313" key="10">
    <source>
        <dbReference type="Proteomes" id="UP000000600"/>
    </source>
</evidence>
<comment type="domain">
    <text evidence="7">The DHHC domain is required for palmitoyltransferase activity.</text>
</comment>
<dbReference type="PROSITE" id="PS50216">
    <property type="entry name" value="DHHC"/>
    <property type="match status" value="1"/>
</dbReference>
<comment type="similarity">
    <text evidence="7">Belongs to the DHHC palmitoyltransferase family.</text>
</comment>
<dbReference type="Pfam" id="PF01529">
    <property type="entry name" value="DHHC"/>
    <property type="match status" value="1"/>
</dbReference>
<dbReference type="AlphaFoldDB" id="A0BRI6"/>
<evidence type="ECO:0000313" key="9">
    <source>
        <dbReference type="EMBL" id="CAK61153.1"/>
    </source>
</evidence>
<dbReference type="InParanoid" id="A0BRI6"/>
<dbReference type="GO" id="GO:0005783">
    <property type="term" value="C:endoplasmic reticulum"/>
    <property type="evidence" value="ECO:0000318"/>
    <property type="project" value="GO_Central"/>
</dbReference>
<dbReference type="PANTHER" id="PTHR12246">
    <property type="entry name" value="PALMITOYLTRANSFERASE ZDHHC16"/>
    <property type="match status" value="1"/>
</dbReference>
<evidence type="ECO:0000256" key="2">
    <source>
        <dbReference type="ARBA" id="ARBA00022679"/>
    </source>
</evidence>
<dbReference type="GO" id="GO:0005794">
    <property type="term" value="C:Golgi apparatus"/>
    <property type="evidence" value="ECO:0000318"/>
    <property type="project" value="GO_Central"/>
</dbReference>
<accession>A0BRI6</accession>
<dbReference type="RefSeq" id="XP_001428551.1">
    <property type="nucleotide sequence ID" value="XM_001428514.1"/>
</dbReference>
<dbReference type="GeneID" id="5014341"/>
<dbReference type="InterPro" id="IPR039859">
    <property type="entry name" value="PFA4/ZDH16/20/ERF2-like"/>
</dbReference>
<evidence type="ECO:0000256" key="4">
    <source>
        <dbReference type="ARBA" id="ARBA00022989"/>
    </source>
</evidence>
<evidence type="ECO:0000256" key="6">
    <source>
        <dbReference type="ARBA" id="ARBA00023315"/>
    </source>
</evidence>
<keyword evidence="4 7" id="KW-1133">Transmembrane helix</keyword>
<evidence type="ECO:0000256" key="1">
    <source>
        <dbReference type="ARBA" id="ARBA00004141"/>
    </source>
</evidence>
<keyword evidence="3 7" id="KW-0812">Transmembrane</keyword>
<dbReference type="EC" id="2.3.1.225" evidence="7"/>
<evidence type="ECO:0000259" key="8">
    <source>
        <dbReference type="Pfam" id="PF01529"/>
    </source>
</evidence>